<evidence type="ECO:0000256" key="10">
    <source>
        <dbReference type="ARBA" id="ARBA00048567"/>
    </source>
</evidence>
<dbReference type="GO" id="GO:0005829">
    <property type="term" value="C:cytosol"/>
    <property type="evidence" value="ECO:0007669"/>
    <property type="project" value="TreeGrafter"/>
</dbReference>
<protein>
    <recommendedName>
        <fullName evidence="3 11">Shikimate kinase</fullName>
        <shortName evidence="11">SK</shortName>
        <ecNumber evidence="3 11">2.7.1.71</ecNumber>
    </recommendedName>
</protein>
<feature type="binding site" evidence="11">
    <location>
        <position position="66"/>
    </location>
    <ligand>
        <name>substrate</name>
    </ligand>
</feature>
<comment type="cofactor">
    <cofactor evidence="11">
        <name>Mg(2+)</name>
        <dbReference type="ChEBI" id="CHEBI:18420"/>
    </cofactor>
    <text evidence="11">Binds 1 Mg(2+) ion per subunit.</text>
</comment>
<evidence type="ECO:0000256" key="7">
    <source>
        <dbReference type="ARBA" id="ARBA00022777"/>
    </source>
</evidence>
<dbReference type="CDD" id="cd00464">
    <property type="entry name" value="SK"/>
    <property type="match status" value="1"/>
</dbReference>
<keyword evidence="11" id="KW-0479">Metal-binding</keyword>
<feature type="binding site" evidence="11">
    <location>
        <position position="144"/>
    </location>
    <ligand>
        <name>substrate</name>
    </ligand>
</feature>
<evidence type="ECO:0000256" key="5">
    <source>
        <dbReference type="ARBA" id="ARBA00022679"/>
    </source>
</evidence>
<dbReference type="AlphaFoldDB" id="D6YWZ4"/>
<evidence type="ECO:0000256" key="8">
    <source>
        <dbReference type="ARBA" id="ARBA00022840"/>
    </source>
</evidence>
<keyword evidence="7 11" id="KW-0418">Kinase</keyword>
<evidence type="ECO:0000256" key="6">
    <source>
        <dbReference type="ARBA" id="ARBA00022741"/>
    </source>
</evidence>
<keyword evidence="8 11" id="KW-0067">ATP-binding</keyword>
<name>D6YWZ4_WADCW</name>
<dbReference type="eggNOG" id="COG0703">
    <property type="taxonomic scope" value="Bacteria"/>
</dbReference>
<dbReference type="KEGG" id="wch:wcw_1303"/>
<keyword evidence="13" id="KW-1185">Reference proteome</keyword>
<dbReference type="InterPro" id="IPR000623">
    <property type="entry name" value="Shikimate_kinase/TSH1"/>
</dbReference>
<keyword evidence="9 11" id="KW-0057">Aromatic amino acid biosynthesis</keyword>
<organism evidence="12 13">
    <name type="scientific">Waddlia chondrophila (strain ATCC VR-1470 / WSU 86-1044)</name>
    <dbReference type="NCBI Taxonomy" id="716544"/>
    <lineage>
        <taxon>Bacteria</taxon>
        <taxon>Pseudomonadati</taxon>
        <taxon>Chlamydiota</taxon>
        <taxon>Chlamydiia</taxon>
        <taxon>Parachlamydiales</taxon>
        <taxon>Waddliaceae</taxon>
        <taxon>Waddlia</taxon>
    </lineage>
</organism>
<keyword evidence="5 11" id="KW-0808">Transferase</keyword>
<dbReference type="GO" id="GO:0008652">
    <property type="term" value="P:amino acid biosynthetic process"/>
    <property type="evidence" value="ECO:0007669"/>
    <property type="project" value="UniProtKB-KW"/>
</dbReference>
<dbReference type="EMBL" id="CP001928">
    <property type="protein sequence ID" value="ADI38655.1"/>
    <property type="molecule type" value="Genomic_DNA"/>
</dbReference>
<dbReference type="Gene3D" id="3.40.50.300">
    <property type="entry name" value="P-loop containing nucleotide triphosphate hydrolases"/>
    <property type="match status" value="1"/>
</dbReference>
<dbReference type="Pfam" id="PF01202">
    <property type="entry name" value="SKI"/>
    <property type="match status" value="1"/>
</dbReference>
<dbReference type="OrthoDB" id="9800332at2"/>
<reference evidence="12 13" key="1">
    <citation type="journal article" date="2010" name="PLoS ONE">
        <title>The Waddlia genome: a window into chlamydial biology.</title>
        <authorList>
            <person name="Bertelli C."/>
            <person name="Collyn F."/>
            <person name="Croxatto A."/>
            <person name="Ruckert C."/>
            <person name="Polkinghorne A."/>
            <person name="Kebbi-Beghdadi C."/>
            <person name="Goesmann A."/>
            <person name="Vaughan L."/>
            <person name="Greub G."/>
        </authorList>
    </citation>
    <scope>NUCLEOTIDE SEQUENCE [LARGE SCALE GENOMIC DNA]</scope>
    <source>
        <strain evidence="13">ATCC VR-1470 / WSU 86-1044</strain>
    </source>
</reference>
<keyword evidence="11" id="KW-0460">Magnesium</keyword>
<comment type="subcellular location">
    <subcellularLocation>
        <location evidence="11">Cytoplasm</location>
    </subcellularLocation>
</comment>
<dbReference type="InterPro" id="IPR027417">
    <property type="entry name" value="P-loop_NTPase"/>
</dbReference>
<feature type="binding site" evidence="11">
    <location>
        <position position="24"/>
    </location>
    <ligand>
        <name>Mg(2+)</name>
        <dbReference type="ChEBI" id="CHEBI:18420"/>
    </ligand>
</feature>
<comment type="pathway">
    <text evidence="1 11">Metabolic intermediate biosynthesis; chorismate biosynthesis; chorismate from D-erythrose 4-phosphate and phosphoenolpyruvate: step 5/7.</text>
</comment>
<comment type="catalytic activity">
    <reaction evidence="10 11">
        <text>shikimate + ATP = 3-phosphoshikimate + ADP + H(+)</text>
        <dbReference type="Rhea" id="RHEA:13121"/>
        <dbReference type="ChEBI" id="CHEBI:15378"/>
        <dbReference type="ChEBI" id="CHEBI:30616"/>
        <dbReference type="ChEBI" id="CHEBI:36208"/>
        <dbReference type="ChEBI" id="CHEBI:145989"/>
        <dbReference type="ChEBI" id="CHEBI:456216"/>
        <dbReference type="EC" id="2.7.1.71"/>
    </reaction>
</comment>
<gene>
    <name evidence="11 12" type="primary">aroK</name>
    <name evidence="12" type="ordered locus">wcw_1303</name>
</gene>
<feature type="binding site" evidence="11">
    <location>
        <position position="42"/>
    </location>
    <ligand>
        <name>substrate</name>
    </ligand>
</feature>
<sequence length="174" mass="19147">MESTMNRSTNSKIVLIGYRGVGKTTLGKALADTLKRPFIDTDDLIVQAAKRSIPEIFNHEGEPGFRLIEKRVIASINIPNAVIACGGGAILDSDNVRSLKNNGYLLWLTATSGTLLCRISNEANRPPLTLLPPLEEIETVLKQRTPLYAQYADRTLSTEGKSIQKLLDEIIKDL</sequence>
<keyword evidence="4 11" id="KW-0028">Amino-acid biosynthesis</keyword>
<dbReference type="GO" id="GO:0000287">
    <property type="term" value="F:magnesium ion binding"/>
    <property type="evidence" value="ECO:0007669"/>
    <property type="project" value="UniProtKB-UniRule"/>
</dbReference>
<evidence type="ECO:0000256" key="9">
    <source>
        <dbReference type="ARBA" id="ARBA00023141"/>
    </source>
</evidence>
<proteinExistence type="inferred from homology"/>
<dbReference type="UniPathway" id="UPA00053">
    <property type="reaction ID" value="UER00088"/>
</dbReference>
<dbReference type="STRING" id="716544.wcw_1303"/>
<dbReference type="GO" id="GO:0005524">
    <property type="term" value="F:ATP binding"/>
    <property type="evidence" value="ECO:0007669"/>
    <property type="project" value="UniProtKB-UniRule"/>
</dbReference>
<dbReference type="SUPFAM" id="SSF52540">
    <property type="entry name" value="P-loop containing nucleoside triphosphate hydrolases"/>
    <property type="match status" value="1"/>
</dbReference>
<dbReference type="PANTHER" id="PTHR21087:SF16">
    <property type="entry name" value="SHIKIMATE KINASE 1, CHLOROPLASTIC"/>
    <property type="match status" value="1"/>
</dbReference>
<dbReference type="PANTHER" id="PTHR21087">
    <property type="entry name" value="SHIKIMATE KINASE"/>
    <property type="match status" value="1"/>
</dbReference>
<dbReference type="HAMAP" id="MF_00109">
    <property type="entry name" value="Shikimate_kinase"/>
    <property type="match status" value="1"/>
</dbReference>
<evidence type="ECO:0000313" key="12">
    <source>
        <dbReference type="EMBL" id="ADI38655.1"/>
    </source>
</evidence>
<comment type="caution">
    <text evidence="11">Lacks conserved residue(s) required for the propagation of feature annotation.</text>
</comment>
<dbReference type="InterPro" id="IPR023000">
    <property type="entry name" value="Shikimate_kinase_CS"/>
</dbReference>
<accession>D6YWZ4</accession>
<evidence type="ECO:0000256" key="4">
    <source>
        <dbReference type="ARBA" id="ARBA00022605"/>
    </source>
</evidence>
<evidence type="ECO:0000313" key="13">
    <source>
        <dbReference type="Proteomes" id="UP000001505"/>
    </source>
</evidence>
<dbReference type="HOGENOM" id="CLU_057607_4_3_0"/>
<comment type="similarity">
    <text evidence="2 11">Belongs to the shikimate kinase family.</text>
</comment>
<dbReference type="GO" id="GO:0004765">
    <property type="term" value="F:shikimate kinase activity"/>
    <property type="evidence" value="ECO:0007669"/>
    <property type="project" value="UniProtKB-UniRule"/>
</dbReference>
<dbReference type="EC" id="2.7.1.71" evidence="3 11"/>
<evidence type="ECO:0000256" key="11">
    <source>
        <dbReference type="HAMAP-Rule" id="MF_00109"/>
    </source>
</evidence>
<feature type="binding site" evidence="11">
    <location>
        <position position="87"/>
    </location>
    <ligand>
        <name>substrate</name>
    </ligand>
</feature>
<dbReference type="Proteomes" id="UP000001505">
    <property type="component" value="Chromosome"/>
</dbReference>
<dbReference type="GO" id="GO:0009423">
    <property type="term" value="P:chorismate biosynthetic process"/>
    <property type="evidence" value="ECO:0007669"/>
    <property type="project" value="UniProtKB-UniRule"/>
</dbReference>
<feature type="binding site" evidence="11">
    <location>
        <position position="125"/>
    </location>
    <ligand>
        <name>ATP</name>
        <dbReference type="ChEBI" id="CHEBI:30616"/>
    </ligand>
</feature>
<dbReference type="InterPro" id="IPR031322">
    <property type="entry name" value="Shikimate/glucono_kinase"/>
</dbReference>
<dbReference type="PRINTS" id="PR01100">
    <property type="entry name" value="SHIKIMTKNASE"/>
</dbReference>
<evidence type="ECO:0000256" key="3">
    <source>
        <dbReference type="ARBA" id="ARBA00012154"/>
    </source>
</evidence>
<keyword evidence="6 11" id="KW-0547">Nucleotide-binding</keyword>
<comment type="function">
    <text evidence="11">Catalyzes the specific phosphorylation of the 3-hydroxyl group of shikimic acid using ATP as a cosubstrate.</text>
</comment>
<feature type="binding site" evidence="11">
    <location>
        <begin position="20"/>
        <end position="25"/>
    </location>
    <ligand>
        <name>ATP</name>
        <dbReference type="ChEBI" id="CHEBI:30616"/>
    </ligand>
</feature>
<evidence type="ECO:0000256" key="2">
    <source>
        <dbReference type="ARBA" id="ARBA00006997"/>
    </source>
</evidence>
<dbReference type="GO" id="GO:0009073">
    <property type="term" value="P:aromatic amino acid family biosynthetic process"/>
    <property type="evidence" value="ECO:0007669"/>
    <property type="project" value="UniProtKB-KW"/>
</dbReference>
<comment type="subunit">
    <text evidence="11">Monomer.</text>
</comment>
<dbReference type="PROSITE" id="PS01128">
    <property type="entry name" value="SHIKIMATE_KINASE"/>
    <property type="match status" value="1"/>
</dbReference>
<evidence type="ECO:0000256" key="1">
    <source>
        <dbReference type="ARBA" id="ARBA00004842"/>
    </source>
</evidence>
<keyword evidence="11" id="KW-0963">Cytoplasm</keyword>